<dbReference type="EMBL" id="JAAKYA010000079">
    <property type="protein sequence ID" value="NGO40049.1"/>
    <property type="molecule type" value="Genomic_DNA"/>
</dbReference>
<dbReference type="InterPro" id="IPR050575">
    <property type="entry name" value="BMC_shell"/>
</dbReference>
<evidence type="ECO:0000313" key="6">
    <source>
        <dbReference type="Proteomes" id="UP000477311"/>
    </source>
</evidence>
<dbReference type="Pfam" id="PF00936">
    <property type="entry name" value="BMC"/>
    <property type="match status" value="2"/>
</dbReference>
<evidence type="ECO:0000313" key="5">
    <source>
        <dbReference type="EMBL" id="NGO40049.1"/>
    </source>
</evidence>
<evidence type="ECO:0000256" key="3">
    <source>
        <dbReference type="PROSITE-ProRule" id="PRU01278"/>
    </source>
</evidence>
<dbReference type="Proteomes" id="UP000477311">
    <property type="component" value="Unassembled WGS sequence"/>
</dbReference>
<comment type="subcellular location">
    <subcellularLocation>
        <location evidence="1">Bacterial microcompartment</location>
    </subcellularLocation>
</comment>
<keyword evidence="2" id="KW-1283">Bacterial microcompartment</keyword>
<dbReference type="PIRSF" id="PIRSF034834">
    <property type="entry name" value="PduT"/>
    <property type="match status" value="1"/>
</dbReference>
<sequence length="184" mass="18561">MMAEKSIGLIELSSVAAGFAVADAMLKAGNVRLLLSRSICSGKYMVLVGGETAAVEAAVAAGVETANGCLIDSVTLANLHPDVFAALGRTHPGEPRGALGILESFNVAALIRAADAAAKAAAVQLLEIRLAMALGGKAFCTMTGDVASVQASIAAGRAVLAGEGVLVNAVVIPRPHPDVYRELV</sequence>
<dbReference type="InterPro" id="IPR011238">
    <property type="entry name" value="Micro_shell_prot_PduT"/>
</dbReference>
<dbReference type="InterPro" id="IPR000249">
    <property type="entry name" value="BMC_dom"/>
</dbReference>
<dbReference type="GO" id="GO:0031469">
    <property type="term" value="C:bacterial microcompartment"/>
    <property type="evidence" value="ECO:0007669"/>
    <property type="project" value="UniProtKB-SubCell"/>
</dbReference>
<dbReference type="RefSeq" id="WP_165108366.1">
    <property type="nucleotide sequence ID" value="NZ_JAAKYA010000079.1"/>
</dbReference>
<dbReference type="PANTHER" id="PTHR33941">
    <property type="entry name" value="PROPANEDIOL UTILIZATION PROTEIN PDUA"/>
    <property type="match status" value="1"/>
</dbReference>
<evidence type="ECO:0000256" key="1">
    <source>
        <dbReference type="ARBA" id="ARBA00024322"/>
    </source>
</evidence>
<organism evidence="5 6">
    <name type="scientific">Limisphaera ngatamarikiensis</name>
    <dbReference type="NCBI Taxonomy" id="1324935"/>
    <lineage>
        <taxon>Bacteria</taxon>
        <taxon>Pseudomonadati</taxon>
        <taxon>Verrucomicrobiota</taxon>
        <taxon>Verrucomicrobiia</taxon>
        <taxon>Limisphaerales</taxon>
        <taxon>Limisphaeraceae</taxon>
        <taxon>Limisphaera</taxon>
    </lineage>
</organism>
<dbReference type="PROSITE" id="PS51930">
    <property type="entry name" value="BMC_2"/>
    <property type="match status" value="2"/>
</dbReference>
<reference evidence="5 6" key="1">
    <citation type="submission" date="2020-02" db="EMBL/GenBank/DDBJ databases">
        <title>Draft genome sequence of Limisphaera ngatamarikiensis NGM72.4T, a thermophilic Verrucomicrobia grouped in subdivision 3.</title>
        <authorList>
            <person name="Carere C.R."/>
            <person name="Steen J."/>
            <person name="Hugenholtz P."/>
            <person name="Stott M.B."/>
        </authorList>
    </citation>
    <scope>NUCLEOTIDE SEQUENCE [LARGE SCALE GENOMIC DNA]</scope>
    <source>
        <strain evidence="5 6">NGM72.4</strain>
    </source>
</reference>
<dbReference type="CDD" id="cd07054">
    <property type="entry name" value="BMC_PduT_repeat2"/>
    <property type="match status" value="1"/>
</dbReference>
<comment type="caution">
    <text evidence="5">The sequence shown here is derived from an EMBL/GenBank/DDBJ whole genome shotgun (WGS) entry which is preliminary data.</text>
</comment>
<dbReference type="Gene3D" id="3.30.70.1710">
    <property type="match status" value="2"/>
</dbReference>
<gene>
    <name evidence="5" type="ORF">G4L39_11695</name>
</gene>
<protein>
    <submittedName>
        <fullName evidence="5">BMC domain-containing protein</fullName>
    </submittedName>
</protein>
<dbReference type="InterPro" id="IPR044872">
    <property type="entry name" value="CcmK/CsoS1_BMC"/>
</dbReference>
<proteinExistence type="inferred from homology"/>
<dbReference type="PANTHER" id="PTHR33941:SF11">
    <property type="entry name" value="BACTERIAL MICROCOMPARTMENT SHELL PROTEIN PDUJ"/>
    <property type="match status" value="1"/>
</dbReference>
<dbReference type="SUPFAM" id="SSF143414">
    <property type="entry name" value="CcmK-like"/>
    <property type="match status" value="2"/>
</dbReference>
<dbReference type="SMART" id="SM00877">
    <property type="entry name" value="BMC"/>
    <property type="match status" value="2"/>
</dbReference>
<accession>A0A6M1RR74</accession>
<name>A0A6M1RR74_9BACT</name>
<dbReference type="InterPro" id="IPR037233">
    <property type="entry name" value="CcmK-like_sf"/>
</dbReference>
<dbReference type="CDD" id="cd07053">
    <property type="entry name" value="BMC_PduT_repeat1"/>
    <property type="match status" value="1"/>
</dbReference>
<evidence type="ECO:0000259" key="4">
    <source>
        <dbReference type="PROSITE" id="PS51930"/>
    </source>
</evidence>
<keyword evidence="6" id="KW-1185">Reference proteome</keyword>
<comment type="similarity">
    <text evidence="3">Belongs to the bacterial microcompartments protein family.</text>
</comment>
<feature type="domain" description="BMC" evidence="4">
    <location>
        <begin position="98"/>
        <end position="184"/>
    </location>
</feature>
<evidence type="ECO:0000256" key="2">
    <source>
        <dbReference type="ARBA" id="ARBA00024446"/>
    </source>
</evidence>
<dbReference type="AlphaFoldDB" id="A0A6M1RR74"/>
<feature type="domain" description="BMC" evidence="4">
    <location>
        <begin position="6"/>
        <end position="88"/>
    </location>
</feature>